<dbReference type="EMBL" id="KN847974">
    <property type="protein sequence ID" value="KIR50006.1"/>
    <property type="molecule type" value="Genomic_DNA"/>
</dbReference>
<dbReference type="PANTHER" id="PTHR22904:SF523">
    <property type="entry name" value="STRESS-INDUCED-PHOSPHOPROTEIN 1"/>
    <property type="match status" value="1"/>
</dbReference>
<dbReference type="GO" id="GO:0051879">
    <property type="term" value="F:Hsp90 protein binding"/>
    <property type="evidence" value="ECO:0007669"/>
    <property type="project" value="TreeGrafter"/>
</dbReference>
<dbReference type="AlphaFoldDB" id="A0A0D0VSI5"/>
<dbReference type="SUPFAM" id="SSF48452">
    <property type="entry name" value="TPR-like"/>
    <property type="match status" value="1"/>
</dbReference>
<accession>A0A0D0VSI5</accession>
<protein>
    <submittedName>
        <fullName evidence="3">Translocation protein SEC72</fullName>
    </submittedName>
</protein>
<name>A0A0D0VSI5_CRYGA</name>
<evidence type="ECO:0000256" key="2">
    <source>
        <dbReference type="ARBA" id="ARBA00022803"/>
    </source>
</evidence>
<gene>
    <name evidence="3" type="ORF">I312_01101</name>
</gene>
<dbReference type="PANTHER" id="PTHR22904">
    <property type="entry name" value="TPR REPEAT CONTAINING PROTEIN"/>
    <property type="match status" value="1"/>
</dbReference>
<reference evidence="3" key="1">
    <citation type="submission" date="2015-01" db="EMBL/GenBank/DDBJ databases">
        <title>The Genome Sequence of Cryptococcus gattii CA1280.</title>
        <authorList>
            <consortium name="The Broad Institute Genomics Platform"/>
            <person name="Cuomo C."/>
            <person name="Litvintseva A."/>
            <person name="Chen Y."/>
            <person name="Heitman J."/>
            <person name="Sun S."/>
            <person name="Springer D."/>
            <person name="Dromer F."/>
            <person name="Young S."/>
            <person name="Zeng Q."/>
            <person name="Gargeya S."/>
            <person name="Abouelleil A."/>
            <person name="Alvarado L."/>
            <person name="Chapman S.B."/>
            <person name="Gainer-Dewar J."/>
            <person name="Goldberg J."/>
            <person name="Griggs A."/>
            <person name="Gujja S."/>
            <person name="Hansen M."/>
            <person name="Howarth C."/>
            <person name="Imamovic A."/>
            <person name="Larimer J."/>
            <person name="Murphy C."/>
            <person name="Naylor J."/>
            <person name="Pearson M."/>
            <person name="Priest M."/>
            <person name="Roberts A."/>
            <person name="Saif S."/>
            <person name="Shea T."/>
            <person name="Sykes S."/>
            <person name="Wortman J."/>
            <person name="Nusbaum C."/>
            <person name="Birren B."/>
        </authorList>
    </citation>
    <scope>NUCLEOTIDE SEQUENCE [LARGE SCALE GENOMIC DNA]</scope>
    <source>
        <strain evidence="3">CA1280</strain>
    </source>
</reference>
<dbReference type="HOGENOM" id="CLU_090376_0_0_1"/>
<keyword evidence="2" id="KW-0802">TPR repeat</keyword>
<dbReference type="Gene3D" id="1.25.40.10">
    <property type="entry name" value="Tetratricopeptide repeat domain"/>
    <property type="match status" value="1"/>
</dbReference>
<proteinExistence type="predicted"/>
<dbReference type="OrthoDB" id="433738at2759"/>
<organism evidence="3">
    <name type="scientific">Cryptococcus bacillisporus CA1280</name>
    <dbReference type="NCBI Taxonomy" id="1296109"/>
    <lineage>
        <taxon>Eukaryota</taxon>
        <taxon>Fungi</taxon>
        <taxon>Dikarya</taxon>
        <taxon>Basidiomycota</taxon>
        <taxon>Agaricomycotina</taxon>
        <taxon>Tremellomycetes</taxon>
        <taxon>Tremellales</taxon>
        <taxon>Cryptococcaceae</taxon>
        <taxon>Cryptococcus</taxon>
        <taxon>Cryptococcus gattii species complex</taxon>
    </lineage>
</organism>
<evidence type="ECO:0000313" key="3">
    <source>
        <dbReference type="EMBL" id="KIR50006.1"/>
    </source>
</evidence>
<evidence type="ECO:0000256" key="1">
    <source>
        <dbReference type="ARBA" id="ARBA00022737"/>
    </source>
</evidence>
<sequence length="250" mass="27449">MAQPQPFPPQGAAPPSIPLSAAQLSLLDSIPHAHIPHTLKTVTIAPNAPPDIANKSFVLVVCKLHDQQKCDQCRVDFTPVNYLHQFLRFAPAEAIPPPPNVGPPPQRAQAVTNLKDAGNNAFKAQKFDIATQFYSKATDAALSRPPWEPAALGREEAAITLCNRSASYAFSGNWTAALADAQTVINLKRPWTKGHFRKARALVGLEQYEQAKQAIIDGLQYEPNDKELNTFLQEIEEKIREADKAFPDTV</sequence>
<dbReference type="InterPro" id="IPR011990">
    <property type="entry name" value="TPR-like_helical_dom_sf"/>
</dbReference>
<keyword evidence="1" id="KW-0677">Repeat</keyword>